<evidence type="ECO:0000313" key="2">
    <source>
        <dbReference type="EMBL" id="PSR53528.1"/>
    </source>
</evidence>
<dbReference type="AlphaFoldDB" id="A0A2T2YDI8"/>
<feature type="compositionally biased region" description="Acidic residues" evidence="1">
    <location>
        <begin position="66"/>
        <end position="75"/>
    </location>
</feature>
<evidence type="ECO:0000313" key="3">
    <source>
        <dbReference type="Proteomes" id="UP000240357"/>
    </source>
</evidence>
<keyword evidence="3" id="KW-1185">Reference proteome</keyword>
<gene>
    <name evidence="2" type="ORF">AHMF7605_08320</name>
</gene>
<protein>
    <submittedName>
        <fullName evidence="2">Uncharacterized protein</fullName>
    </submittedName>
</protein>
<sequence length="75" mass="8318">MEENKEKDTKSDQRKQSTAETDVTYNRDDEDLRNSNTTSATDADPESDQVAGGDRVDDSIDGITNDTDEDTEDNS</sequence>
<feature type="compositionally biased region" description="Basic and acidic residues" evidence="1">
    <location>
        <begin position="1"/>
        <end position="17"/>
    </location>
</feature>
<evidence type="ECO:0000256" key="1">
    <source>
        <dbReference type="SAM" id="MobiDB-lite"/>
    </source>
</evidence>
<proteinExistence type="predicted"/>
<feature type="region of interest" description="Disordered" evidence="1">
    <location>
        <begin position="1"/>
        <end position="75"/>
    </location>
</feature>
<reference evidence="2 3" key="1">
    <citation type="submission" date="2018-03" db="EMBL/GenBank/DDBJ databases">
        <title>Adhaeribacter sp. HMF7605 Genome sequencing and assembly.</title>
        <authorList>
            <person name="Kang H."/>
            <person name="Kang J."/>
            <person name="Cha I."/>
            <person name="Kim H."/>
            <person name="Joh K."/>
        </authorList>
    </citation>
    <scope>NUCLEOTIDE SEQUENCE [LARGE SCALE GENOMIC DNA]</scope>
    <source>
        <strain evidence="2 3">HMF7605</strain>
    </source>
</reference>
<accession>A0A2T2YDI8</accession>
<organism evidence="2 3">
    <name type="scientific">Adhaeribacter arboris</name>
    <dbReference type="NCBI Taxonomy" id="2072846"/>
    <lineage>
        <taxon>Bacteria</taxon>
        <taxon>Pseudomonadati</taxon>
        <taxon>Bacteroidota</taxon>
        <taxon>Cytophagia</taxon>
        <taxon>Cytophagales</taxon>
        <taxon>Hymenobacteraceae</taxon>
        <taxon>Adhaeribacter</taxon>
    </lineage>
</organism>
<dbReference type="RefSeq" id="WP_106928243.1">
    <property type="nucleotide sequence ID" value="NZ_PYFT01000001.1"/>
</dbReference>
<dbReference type="Proteomes" id="UP000240357">
    <property type="component" value="Unassembled WGS sequence"/>
</dbReference>
<dbReference type="EMBL" id="PYFT01000001">
    <property type="protein sequence ID" value="PSR53528.1"/>
    <property type="molecule type" value="Genomic_DNA"/>
</dbReference>
<comment type="caution">
    <text evidence="2">The sequence shown here is derived from an EMBL/GenBank/DDBJ whole genome shotgun (WGS) entry which is preliminary data.</text>
</comment>
<name>A0A2T2YDI8_9BACT</name>